<feature type="chain" id="PRO_5039920706" evidence="1">
    <location>
        <begin position="19"/>
        <end position="100"/>
    </location>
</feature>
<keyword evidence="1" id="KW-0732">Signal</keyword>
<feature type="non-terminal residue" evidence="2">
    <location>
        <position position="100"/>
    </location>
</feature>
<dbReference type="EMBL" id="CH473979">
    <property type="protein sequence ID" value="EDM07256.1"/>
    <property type="molecule type" value="Genomic_DNA"/>
</dbReference>
<gene>
    <name evidence="2" type="ORF">rCG_54543</name>
</gene>
<protein>
    <submittedName>
        <fullName evidence="2">RCG54543</fullName>
    </submittedName>
</protein>
<accession>A6JBC8</accession>
<reference evidence="2 3" key="1">
    <citation type="submission" date="2005-09" db="EMBL/GenBank/DDBJ databases">
        <authorList>
            <person name="Mural R.J."/>
            <person name="Li P.W."/>
            <person name="Adams M.D."/>
            <person name="Amanatides P.G."/>
            <person name="Baden-Tillson H."/>
            <person name="Barnstead M."/>
            <person name="Chin S.H."/>
            <person name="Dew I."/>
            <person name="Evans C.A."/>
            <person name="Ferriera S."/>
            <person name="Flanigan M."/>
            <person name="Fosler C."/>
            <person name="Glodek A."/>
            <person name="Gu Z."/>
            <person name="Holt R.A."/>
            <person name="Jennings D."/>
            <person name="Kraft C.L."/>
            <person name="Lu F."/>
            <person name="Nguyen T."/>
            <person name="Nusskern D.R."/>
            <person name="Pfannkoch C.M."/>
            <person name="Sitter C."/>
            <person name="Sutton G.G."/>
            <person name="Venter J.C."/>
            <person name="Wang Z."/>
            <person name="Woodage T."/>
            <person name="Zheng X.H."/>
            <person name="Zhong F."/>
        </authorList>
    </citation>
    <scope>NUCLEOTIDE SEQUENCE [LARGE SCALE GENOMIC DNA]</scope>
    <source>
        <strain>BN</strain>
        <strain evidence="3">Sprague-Dawley</strain>
    </source>
</reference>
<evidence type="ECO:0000313" key="3">
    <source>
        <dbReference type="Proteomes" id="UP000234681"/>
    </source>
</evidence>
<evidence type="ECO:0000313" key="2">
    <source>
        <dbReference type="EMBL" id="EDM07256.1"/>
    </source>
</evidence>
<dbReference type="Proteomes" id="UP000234681">
    <property type="component" value="Chromosome 1"/>
</dbReference>
<name>A6JBC8_RAT</name>
<sequence>MKLLTSLLLCSLTLGVSSSWLSFVKEAYQAMQERAYRVSSAVDMRTPWLTRKPTDMAAAARILITTDLLACLTNTEHPPITSGGCAVGLGTQPEFFSLVP</sequence>
<proteinExistence type="predicted"/>
<evidence type="ECO:0000256" key="1">
    <source>
        <dbReference type="SAM" id="SignalP"/>
    </source>
</evidence>
<organism evidence="2 3">
    <name type="scientific">Rattus norvegicus</name>
    <name type="common">Rat</name>
    <dbReference type="NCBI Taxonomy" id="10116"/>
    <lineage>
        <taxon>Eukaryota</taxon>
        <taxon>Metazoa</taxon>
        <taxon>Chordata</taxon>
        <taxon>Craniata</taxon>
        <taxon>Vertebrata</taxon>
        <taxon>Euteleostomi</taxon>
        <taxon>Mammalia</taxon>
        <taxon>Eutheria</taxon>
        <taxon>Euarchontoglires</taxon>
        <taxon>Glires</taxon>
        <taxon>Rodentia</taxon>
        <taxon>Myomorpha</taxon>
        <taxon>Muroidea</taxon>
        <taxon>Muridae</taxon>
        <taxon>Murinae</taxon>
        <taxon>Rattus</taxon>
    </lineage>
</organism>
<dbReference type="AlphaFoldDB" id="A6JBC8"/>
<feature type="signal peptide" evidence="1">
    <location>
        <begin position="1"/>
        <end position="18"/>
    </location>
</feature>